<dbReference type="Gene3D" id="3.40.50.150">
    <property type="entry name" value="Vaccinia Virus protein VP39"/>
    <property type="match status" value="1"/>
</dbReference>
<evidence type="ECO:0000313" key="3">
    <source>
        <dbReference type="Proteomes" id="UP000466554"/>
    </source>
</evidence>
<name>A0A7I7U8N6_MYCPF</name>
<evidence type="ECO:0000313" key="2">
    <source>
        <dbReference type="EMBL" id="BBY77321.1"/>
    </source>
</evidence>
<proteinExistence type="predicted"/>
<dbReference type="GO" id="GO:0032259">
    <property type="term" value="P:methylation"/>
    <property type="evidence" value="ECO:0007669"/>
    <property type="project" value="UniProtKB-KW"/>
</dbReference>
<reference evidence="2 3" key="1">
    <citation type="journal article" date="2019" name="Emerg. Microbes Infect.">
        <title>Comprehensive subspecies identification of 175 nontuberculous mycobacteria species based on 7547 genomic profiles.</title>
        <authorList>
            <person name="Matsumoto Y."/>
            <person name="Kinjo T."/>
            <person name="Motooka D."/>
            <person name="Nabeya D."/>
            <person name="Jung N."/>
            <person name="Uechi K."/>
            <person name="Horii T."/>
            <person name="Iida T."/>
            <person name="Fujita J."/>
            <person name="Nakamura S."/>
        </authorList>
    </citation>
    <scope>NUCLEOTIDE SEQUENCE [LARGE SCALE GENOMIC DNA]</scope>
    <source>
        <strain evidence="2 3">JCM 6367</strain>
    </source>
</reference>
<protein>
    <submittedName>
        <fullName evidence="2">SAM-dependent methyltransferase</fullName>
    </submittedName>
</protein>
<keyword evidence="2" id="KW-0489">Methyltransferase</keyword>
<dbReference type="GO" id="GO:0008168">
    <property type="term" value="F:methyltransferase activity"/>
    <property type="evidence" value="ECO:0007669"/>
    <property type="project" value="UniProtKB-KW"/>
</dbReference>
<accession>A0A7I7U8N6</accession>
<dbReference type="Proteomes" id="UP000466554">
    <property type="component" value="Chromosome"/>
</dbReference>
<dbReference type="RefSeq" id="WP_104861089.1">
    <property type="nucleotide sequence ID" value="NZ_AP022598.1"/>
</dbReference>
<dbReference type="SUPFAM" id="SSF53335">
    <property type="entry name" value="S-adenosyl-L-methionine-dependent methyltransferases"/>
    <property type="match status" value="1"/>
</dbReference>
<dbReference type="InterPro" id="IPR029063">
    <property type="entry name" value="SAM-dependent_MTases_sf"/>
</dbReference>
<gene>
    <name evidence="2" type="ORF">MPRF_42200</name>
</gene>
<organism evidence="2 3">
    <name type="scientific">Mycolicibacterium parafortuitum</name>
    <name type="common">Mycobacterium parafortuitum</name>
    <dbReference type="NCBI Taxonomy" id="39692"/>
    <lineage>
        <taxon>Bacteria</taxon>
        <taxon>Bacillati</taxon>
        <taxon>Actinomycetota</taxon>
        <taxon>Actinomycetes</taxon>
        <taxon>Mycobacteriales</taxon>
        <taxon>Mycobacteriaceae</taxon>
        <taxon>Mycolicibacterium</taxon>
    </lineage>
</organism>
<feature type="domain" description="Methyltransferase" evidence="1">
    <location>
        <begin position="44"/>
        <end position="114"/>
    </location>
</feature>
<dbReference type="EMBL" id="AP022598">
    <property type="protein sequence ID" value="BBY77321.1"/>
    <property type="molecule type" value="Genomic_DNA"/>
</dbReference>
<dbReference type="CDD" id="cd02440">
    <property type="entry name" value="AdoMet_MTases"/>
    <property type="match status" value="1"/>
</dbReference>
<keyword evidence="2" id="KW-0808">Transferase</keyword>
<evidence type="ECO:0000259" key="1">
    <source>
        <dbReference type="Pfam" id="PF13649"/>
    </source>
</evidence>
<dbReference type="AlphaFoldDB" id="A0A7I7U8N6"/>
<sequence length="183" mass="19575">MADHDHDRWDRRYREIAAPRLDDVGPPAVFAPHADLFPVAGRALELACGVGTAAVWLARRGLAVRAYDVSPVAIAHADELARRCGVAGQCVFDVADLDLGLPSGSPVDVLLCNRFRDPRLYAPMIARIAQGGLLAISVLSEVGAQPGRFRAEAGELVRAFGAALQPIAADESDGEAWLLARMR</sequence>
<dbReference type="Pfam" id="PF13649">
    <property type="entry name" value="Methyltransf_25"/>
    <property type="match status" value="1"/>
</dbReference>
<dbReference type="InterPro" id="IPR041698">
    <property type="entry name" value="Methyltransf_25"/>
</dbReference>